<comment type="subunit">
    <text evidence="5">Homotetramer, a dimer of dimers. One homotetramer interacts with 1 SecA dimer.</text>
</comment>
<dbReference type="HAMAP" id="MF_00821">
    <property type="entry name" value="SecB"/>
    <property type="match status" value="1"/>
</dbReference>
<name>A0ABQ2ELD4_9GAMM</name>
<accession>A0ABQ2ELD4</accession>
<keyword evidence="5" id="KW-0143">Chaperone</keyword>
<evidence type="ECO:0000313" key="8">
    <source>
        <dbReference type="Proteomes" id="UP000599009"/>
    </source>
</evidence>
<dbReference type="PANTHER" id="PTHR36918">
    <property type="match status" value="1"/>
</dbReference>
<protein>
    <recommendedName>
        <fullName evidence="5">Protein-export protein SecB</fullName>
    </recommendedName>
</protein>
<feature type="region of interest" description="Disordered" evidence="6">
    <location>
        <begin position="163"/>
        <end position="182"/>
    </location>
</feature>
<comment type="caution">
    <text evidence="7">The sequence shown here is derived from an EMBL/GenBank/DDBJ whole genome shotgun (WGS) entry which is preliminary data.</text>
</comment>
<dbReference type="Gene3D" id="3.10.420.10">
    <property type="entry name" value="SecB-like"/>
    <property type="match status" value="1"/>
</dbReference>
<keyword evidence="4 5" id="KW-0811">Translocation</keyword>
<evidence type="ECO:0000256" key="5">
    <source>
        <dbReference type="HAMAP-Rule" id="MF_00821"/>
    </source>
</evidence>
<dbReference type="SUPFAM" id="SSF54611">
    <property type="entry name" value="SecB-like"/>
    <property type="match status" value="1"/>
</dbReference>
<evidence type="ECO:0000256" key="4">
    <source>
        <dbReference type="ARBA" id="ARBA00023010"/>
    </source>
</evidence>
<dbReference type="NCBIfam" id="TIGR00809">
    <property type="entry name" value="secB"/>
    <property type="match status" value="1"/>
</dbReference>
<dbReference type="RefSeq" id="WP_132987245.1">
    <property type="nucleotide sequence ID" value="NZ_BMME01000002.1"/>
</dbReference>
<comment type="function">
    <text evidence="5">One of the proteins required for the normal export of preproteins out of the cell cytoplasm. It is a molecular chaperone that binds to a subset of precursor proteins, maintaining them in a translocation-competent state. It also specifically binds to its receptor SecA.</text>
</comment>
<comment type="similarity">
    <text evidence="1 5">Belongs to the SecB family.</text>
</comment>
<evidence type="ECO:0000256" key="3">
    <source>
        <dbReference type="ARBA" id="ARBA00022927"/>
    </source>
</evidence>
<sequence>MSDQEATNANGAAAGAIPEQPAGPQFTVEKIYVKDVSFESPKSPQAFAEQGQPQLQMNLNQRVARVSDAAFEVVLGINLTCKVGEDTLYLVEIQQAGLFNMSGFDEQSLDAMLGTHCPAILYPYARQVVSSLIQAGGFAPFVLQPINFDALYAEGLRQRASQGGQQAAGGTDLASSGTGGNA</sequence>
<dbReference type="PANTHER" id="PTHR36918:SF1">
    <property type="entry name" value="PROTEIN-EXPORT PROTEIN SECB"/>
    <property type="match status" value="1"/>
</dbReference>
<keyword evidence="8" id="KW-1185">Reference proteome</keyword>
<dbReference type="EMBL" id="BMME01000002">
    <property type="protein sequence ID" value="GGK16210.1"/>
    <property type="molecule type" value="Genomic_DNA"/>
</dbReference>
<evidence type="ECO:0000256" key="6">
    <source>
        <dbReference type="SAM" id="MobiDB-lite"/>
    </source>
</evidence>
<evidence type="ECO:0000256" key="2">
    <source>
        <dbReference type="ARBA" id="ARBA00022448"/>
    </source>
</evidence>
<evidence type="ECO:0000313" key="7">
    <source>
        <dbReference type="EMBL" id="GGK16210.1"/>
    </source>
</evidence>
<keyword evidence="2 5" id="KW-0813">Transport</keyword>
<dbReference type="Proteomes" id="UP000599009">
    <property type="component" value="Unassembled WGS sequence"/>
</dbReference>
<dbReference type="NCBIfam" id="NF004393">
    <property type="entry name" value="PRK05751.1-4"/>
    <property type="match status" value="1"/>
</dbReference>
<evidence type="ECO:0000256" key="1">
    <source>
        <dbReference type="ARBA" id="ARBA00009990"/>
    </source>
</evidence>
<reference evidence="8" key="1">
    <citation type="journal article" date="2019" name="Int. J. Syst. Evol. Microbiol.">
        <title>The Global Catalogue of Microorganisms (GCM) 10K type strain sequencing project: providing services to taxonomists for standard genome sequencing and annotation.</title>
        <authorList>
            <consortium name="The Broad Institute Genomics Platform"/>
            <consortium name="The Broad Institute Genome Sequencing Center for Infectious Disease"/>
            <person name="Wu L."/>
            <person name="Ma J."/>
        </authorList>
    </citation>
    <scope>NUCLEOTIDE SEQUENCE [LARGE SCALE GENOMIC DNA]</scope>
    <source>
        <strain evidence="8">CGMCC 1.8985</strain>
    </source>
</reference>
<dbReference type="Pfam" id="PF02556">
    <property type="entry name" value="SecB"/>
    <property type="match status" value="1"/>
</dbReference>
<keyword evidence="3 5" id="KW-0653">Protein transport</keyword>
<feature type="region of interest" description="Disordered" evidence="6">
    <location>
        <begin position="1"/>
        <end position="21"/>
    </location>
</feature>
<dbReference type="PRINTS" id="PR01594">
    <property type="entry name" value="SECBCHAPRONE"/>
</dbReference>
<dbReference type="InterPro" id="IPR003708">
    <property type="entry name" value="SecB"/>
</dbReference>
<dbReference type="InterPro" id="IPR035958">
    <property type="entry name" value="SecB-like_sf"/>
</dbReference>
<gene>
    <name evidence="5 7" type="primary">secB</name>
    <name evidence="7" type="ORF">GCM10011394_26780</name>
</gene>
<comment type="subcellular location">
    <subcellularLocation>
        <location evidence="5">Cytoplasm</location>
    </subcellularLocation>
</comment>
<organism evidence="7 8">
    <name type="scientific">Luteimonas terricola</name>
    <dbReference type="NCBI Taxonomy" id="645597"/>
    <lineage>
        <taxon>Bacteria</taxon>
        <taxon>Pseudomonadati</taxon>
        <taxon>Pseudomonadota</taxon>
        <taxon>Gammaproteobacteria</taxon>
        <taxon>Lysobacterales</taxon>
        <taxon>Lysobacteraceae</taxon>
        <taxon>Luteimonas</taxon>
    </lineage>
</organism>
<feature type="compositionally biased region" description="Low complexity" evidence="6">
    <location>
        <begin position="1"/>
        <end position="16"/>
    </location>
</feature>
<keyword evidence="5" id="KW-0963">Cytoplasm</keyword>
<proteinExistence type="inferred from homology"/>